<evidence type="ECO:0000313" key="2">
    <source>
        <dbReference type="Proteomes" id="UP000023152"/>
    </source>
</evidence>
<dbReference type="EMBL" id="ASPP01039949">
    <property type="protein sequence ID" value="ETO00828.1"/>
    <property type="molecule type" value="Genomic_DNA"/>
</dbReference>
<dbReference type="Proteomes" id="UP000023152">
    <property type="component" value="Unassembled WGS sequence"/>
</dbReference>
<evidence type="ECO:0000313" key="1">
    <source>
        <dbReference type="EMBL" id="ETO00828.1"/>
    </source>
</evidence>
<dbReference type="AlphaFoldDB" id="X6LFR1"/>
<feature type="non-terminal residue" evidence="1">
    <location>
        <position position="85"/>
    </location>
</feature>
<protein>
    <submittedName>
        <fullName evidence="1">Uncharacterized protein</fullName>
    </submittedName>
</protein>
<gene>
    <name evidence="1" type="ORF">RFI_36612</name>
</gene>
<organism evidence="1 2">
    <name type="scientific">Reticulomyxa filosa</name>
    <dbReference type="NCBI Taxonomy" id="46433"/>
    <lineage>
        <taxon>Eukaryota</taxon>
        <taxon>Sar</taxon>
        <taxon>Rhizaria</taxon>
        <taxon>Retaria</taxon>
        <taxon>Foraminifera</taxon>
        <taxon>Monothalamids</taxon>
        <taxon>Reticulomyxidae</taxon>
        <taxon>Reticulomyxa</taxon>
    </lineage>
</organism>
<reference evidence="1 2" key="1">
    <citation type="journal article" date="2013" name="Curr. Biol.">
        <title>The Genome of the Foraminiferan Reticulomyxa filosa.</title>
        <authorList>
            <person name="Glockner G."/>
            <person name="Hulsmann N."/>
            <person name="Schleicher M."/>
            <person name="Noegel A.A."/>
            <person name="Eichinger L."/>
            <person name="Gallinger C."/>
            <person name="Pawlowski J."/>
            <person name="Sierra R."/>
            <person name="Euteneuer U."/>
            <person name="Pillet L."/>
            <person name="Moustafa A."/>
            <person name="Platzer M."/>
            <person name="Groth M."/>
            <person name="Szafranski K."/>
            <person name="Schliwa M."/>
        </authorList>
    </citation>
    <scope>NUCLEOTIDE SEQUENCE [LARGE SCALE GENOMIC DNA]</scope>
</reference>
<comment type="caution">
    <text evidence="1">The sequence shown here is derived from an EMBL/GenBank/DDBJ whole genome shotgun (WGS) entry which is preliminary data.</text>
</comment>
<proteinExistence type="predicted"/>
<accession>X6LFR1</accession>
<name>X6LFR1_RETFI</name>
<sequence>MMLYQTDDIIWFHCFVSKAGNGQGKKKMNANEEKNIKNNEMLLFCKGTGLSIEYDEDNNTFQFHQLLVCDDIAQFNEYAYVCIND</sequence>
<keyword evidence="2" id="KW-1185">Reference proteome</keyword>